<proteinExistence type="inferred from homology"/>
<evidence type="ECO:0000259" key="2">
    <source>
        <dbReference type="Pfam" id="PF07687"/>
    </source>
</evidence>
<dbReference type="Gene3D" id="3.30.70.360">
    <property type="match status" value="1"/>
</dbReference>
<dbReference type="Pfam" id="PF07687">
    <property type="entry name" value="M20_dimer"/>
    <property type="match status" value="1"/>
</dbReference>
<dbReference type="EMBL" id="CP090958">
    <property type="protein sequence ID" value="WGW10740.1"/>
    <property type="molecule type" value="Genomic_DNA"/>
</dbReference>
<dbReference type="InterPro" id="IPR017439">
    <property type="entry name" value="Amidohydrolase"/>
</dbReference>
<dbReference type="PIRSF" id="PIRSF037226">
    <property type="entry name" value="Amidohydrolase_ACY1L2_prd"/>
    <property type="match status" value="1"/>
</dbReference>
<evidence type="ECO:0000313" key="4">
    <source>
        <dbReference type="Proteomes" id="UP001209083"/>
    </source>
</evidence>
<dbReference type="PANTHER" id="PTHR30575:SF0">
    <property type="entry name" value="XAA-ARG DIPEPTIDASE"/>
    <property type="match status" value="1"/>
</dbReference>
<organism evidence="3 4">
    <name type="scientific">Saxibacter everestensis</name>
    <dbReference type="NCBI Taxonomy" id="2909229"/>
    <lineage>
        <taxon>Bacteria</taxon>
        <taxon>Bacillati</taxon>
        <taxon>Actinomycetota</taxon>
        <taxon>Actinomycetes</taxon>
        <taxon>Micrococcales</taxon>
        <taxon>Brevibacteriaceae</taxon>
        <taxon>Saxibacter</taxon>
    </lineage>
</organism>
<dbReference type="Gene3D" id="3.40.630.10">
    <property type="entry name" value="Zn peptidases"/>
    <property type="match status" value="1"/>
</dbReference>
<keyword evidence="4" id="KW-1185">Reference proteome</keyword>
<dbReference type="SUPFAM" id="SSF55031">
    <property type="entry name" value="Bacterial exopeptidase dimerisation domain"/>
    <property type="match status" value="1"/>
</dbReference>
<dbReference type="NCBIfam" id="TIGR01891">
    <property type="entry name" value="amidohydrolases"/>
    <property type="match status" value="1"/>
</dbReference>
<dbReference type="SUPFAM" id="SSF53187">
    <property type="entry name" value="Zn-dependent exopeptidases"/>
    <property type="match status" value="1"/>
</dbReference>
<accession>A0ABY8QP64</accession>
<evidence type="ECO:0000256" key="1">
    <source>
        <dbReference type="PIRNR" id="PIRNR037226"/>
    </source>
</evidence>
<evidence type="ECO:0000313" key="3">
    <source>
        <dbReference type="EMBL" id="WGW10740.1"/>
    </source>
</evidence>
<name>A0ABY8QP64_9MICO</name>
<sequence>MSSPDPVNRAYLNHLDADTRRLAAEAEPPGSKFAGAGEALISAVNADIDEHAEDLRRLVQSLHQNPETAFEEHRSAAEIVALLNSYDVHAERGVYGLETAIRAEVGSGGPAIAILSEYDALPEVGHACGHNVIAATGVGAFLSLVRLARSRPDALPGRVVFLGTPAEEGNSGKEYMAAAGAFDDVDAAIMVHPYGYDVAEQVWLGRRLLRVTFSGTAAHASAQPFMGRNALDAASLAYQAVGVLRQQILPVDRIHAIITEGGSRPSVIPESAIMEFYVRSKYPETLKALSERLNKIVEGAAMMTGTGCTIEWDDKPPSLPVRTNRALAGRWTIAQQSRGRSPLPLGVVSETIAASTDFGNVSFRIPGIHPLIKIAEPDVALHTRDFADAAGSQAAELGAIDGASGLACTALDYLCDEALRNAVHEEFEASGGAIDVPHYFD</sequence>
<protein>
    <recommendedName>
        <fullName evidence="1">Peptidase M20 domain-containing protein 2</fullName>
    </recommendedName>
</protein>
<dbReference type="InterPro" id="IPR011650">
    <property type="entry name" value="Peptidase_M20_dimer"/>
</dbReference>
<dbReference type="InterPro" id="IPR036264">
    <property type="entry name" value="Bact_exopeptidase_dim_dom"/>
</dbReference>
<comment type="similarity">
    <text evidence="1">Belongs to the peptidase M20A family.</text>
</comment>
<dbReference type="Pfam" id="PF01546">
    <property type="entry name" value="Peptidase_M20"/>
    <property type="match status" value="1"/>
</dbReference>
<reference evidence="3 4" key="1">
    <citation type="submission" date="2023-05" db="EMBL/GenBank/DDBJ databases">
        <title>Lithophilousrod everest ZFBP1038 complete genpme.</title>
        <authorList>
            <person name="Tian M."/>
        </authorList>
    </citation>
    <scope>NUCLEOTIDE SEQUENCE [LARGE SCALE GENOMIC DNA]</scope>
    <source>
        <strain evidence="3 4">ZFBP1038</strain>
    </source>
</reference>
<dbReference type="CDD" id="cd05672">
    <property type="entry name" value="M20_ACY1L2-like"/>
    <property type="match status" value="1"/>
</dbReference>
<dbReference type="RefSeq" id="WP_349637523.1">
    <property type="nucleotide sequence ID" value="NZ_CP090958.1"/>
</dbReference>
<dbReference type="InterPro" id="IPR052030">
    <property type="entry name" value="Peptidase_M20/M20A_hydrolases"/>
</dbReference>
<dbReference type="InterPro" id="IPR002933">
    <property type="entry name" value="Peptidase_M20"/>
</dbReference>
<dbReference type="PANTHER" id="PTHR30575">
    <property type="entry name" value="PEPTIDASE M20"/>
    <property type="match status" value="1"/>
</dbReference>
<feature type="domain" description="Peptidase M20 dimerisation" evidence="2">
    <location>
        <begin position="209"/>
        <end position="298"/>
    </location>
</feature>
<dbReference type="InterPro" id="IPR017144">
    <property type="entry name" value="Xaa-Arg_dipeptidase"/>
</dbReference>
<gene>
    <name evidence="3" type="ORF">LWF01_11445</name>
</gene>
<dbReference type="Proteomes" id="UP001209083">
    <property type="component" value="Chromosome"/>
</dbReference>